<dbReference type="NCBIfam" id="NF047593">
    <property type="entry name" value="IS66_ISAeme5_TnpA"/>
    <property type="match status" value="1"/>
</dbReference>
<gene>
    <name evidence="1" type="ORF">M23134_05736</name>
</gene>
<accession>A1ZIJ5</accession>
<name>A1ZIJ5_MICM2</name>
<organism evidence="1 2">
    <name type="scientific">Microscilla marina ATCC 23134</name>
    <dbReference type="NCBI Taxonomy" id="313606"/>
    <lineage>
        <taxon>Bacteria</taxon>
        <taxon>Pseudomonadati</taxon>
        <taxon>Bacteroidota</taxon>
        <taxon>Cytophagia</taxon>
        <taxon>Cytophagales</taxon>
        <taxon>Microscillaceae</taxon>
        <taxon>Microscilla</taxon>
    </lineage>
</organism>
<dbReference type="AlphaFoldDB" id="A1ZIJ5"/>
<dbReference type="Proteomes" id="UP000004095">
    <property type="component" value="Unassembled WGS sequence"/>
</dbReference>
<reference evidence="1 2" key="1">
    <citation type="submission" date="2007-01" db="EMBL/GenBank/DDBJ databases">
        <authorList>
            <person name="Haygood M."/>
            <person name="Podell S."/>
            <person name="Anderson C."/>
            <person name="Hopkinson B."/>
            <person name="Roe K."/>
            <person name="Barbeau K."/>
            <person name="Gaasterland T."/>
            <person name="Ferriera S."/>
            <person name="Johnson J."/>
            <person name="Kravitz S."/>
            <person name="Beeson K."/>
            <person name="Sutton G."/>
            <person name="Rogers Y.-H."/>
            <person name="Friedman R."/>
            <person name="Frazier M."/>
            <person name="Venter J.C."/>
        </authorList>
    </citation>
    <scope>NUCLEOTIDE SEQUENCE [LARGE SCALE GENOMIC DNA]</scope>
    <source>
        <strain evidence="1 2">ATCC 23134</strain>
    </source>
</reference>
<protein>
    <submittedName>
        <fullName evidence="1">Uncharacterized protein</fullName>
    </submittedName>
</protein>
<keyword evidence="2" id="KW-1185">Reference proteome</keyword>
<proteinExistence type="predicted"/>
<dbReference type="RefSeq" id="WP_004155715.1">
    <property type="nucleotide sequence ID" value="NZ_AAWS01000009.1"/>
</dbReference>
<evidence type="ECO:0000313" key="2">
    <source>
        <dbReference type="Proteomes" id="UP000004095"/>
    </source>
</evidence>
<sequence length="90" mass="10000">MGAKWTNSTCFCADQGVSLASFGYWRTKWLALHKSEEVQSPVFAPIEKPTPKSVDIKAAQVYEIVYSNGVRLCLPSLDLSILPQLLKLDV</sequence>
<evidence type="ECO:0000313" key="1">
    <source>
        <dbReference type="EMBL" id="EAY29863.1"/>
    </source>
</evidence>
<dbReference type="EMBL" id="AAWS01000009">
    <property type="protein sequence ID" value="EAY29863.1"/>
    <property type="molecule type" value="Genomic_DNA"/>
</dbReference>
<comment type="caution">
    <text evidence="1">The sequence shown here is derived from an EMBL/GenBank/DDBJ whole genome shotgun (WGS) entry which is preliminary data.</text>
</comment>